<organism evidence="1">
    <name type="scientific">Triticum urartu</name>
    <name type="common">Red wild einkorn</name>
    <name type="synonym">Crithodium urartu</name>
    <dbReference type="NCBI Taxonomy" id="4572"/>
    <lineage>
        <taxon>Eukaryota</taxon>
        <taxon>Viridiplantae</taxon>
        <taxon>Streptophyta</taxon>
        <taxon>Embryophyta</taxon>
        <taxon>Tracheophyta</taxon>
        <taxon>Spermatophyta</taxon>
        <taxon>Magnoliopsida</taxon>
        <taxon>Liliopsida</taxon>
        <taxon>Poales</taxon>
        <taxon>Poaceae</taxon>
        <taxon>BOP clade</taxon>
        <taxon>Pooideae</taxon>
        <taxon>Triticodae</taxon>
        <taxon>Triticeae</taxon>
        <taxon>Triticinae</taxon>
        <taxon>Triticum</taxon>
    </lineage>
</organism>
<gene>
    <name evidence="1" type="ORF">TRIUR3_24840</name>
</gene>
<accession>M7YHE6</accession>
<dbReference type="EMBL" id="KD276746">
    <property type="protein sequence ID" value="EMS46201.1"/>
    <property type="molecule type" value="Genomic_DNA"/>
</dbReference>
<sequence length="245" mass="27480">MAPYVLSRPALPGVHFTLDPERHGSASRPPVRSSLTSQIELNGPVFTIEAASSFLSLIFHSTTRILFVDEEKFLLFLVISEPPILYGEARGREPSVLHMSVTVADQVVIWFISVPRLCRSKQSHEGCYEQTMSREELSRGSDRWQGRVTNQMVLKDLVVCKYGAISKMACMMSLVILGILSLSHYYLQLEASCQGSIDSPDSMKVTDICELDWFSKWLKLLEESVVVMVRVQLSDTSFFGIVGIL</sequence>
<name>M7YHE6_TRIUA</name>
<reference evidence="1" key="1">
    <citation type="journal article" date="2013" name="Nature">
        <title>Draft genome of the wheat A-genome progenitor Triticum urartu.</title>
        <authorList>
            <person name="Ling H.Q."/>
            <person name="Zhao S."/>
            <person name="Liu D."/>
            <person name="Wang J."/>
            <person name="Sun H."/>
            <person name="Zhang C."/>
            <person name="Fan H."/>
            <person name="Li D."/>
            <person name="Dong L."/>
            <person name="Tao Y."/>
            <person name="Gao C."/>
            <person name="Wu H."/>
            <person name="Li Y."/>
            <person name="Cui Y."/>
            <person name="Guo X."/>
            <person name="Zheng S."/>
            <person name="Wang B."/>
            <person name="Yu K."/>
            <person name="Liang Q."/>
            <person name="Yang W."/>
            <person name="Lou X."/>
            <person name="Chen J."/>
            <person name="Feng M."/>
            <person name="Jian J."/>
            <person name="Zhang X."/>
            <person name="Luo G."/>
            <person name="Jiang Y."/>
            <person name="Liu J."/>
            <person name="Wang Z."/>
            <person name="Sha Y."/>
            <person name="Zhang B."/>
            <person name="Wu H."/>
            <person name="Tang D."/>
            <person name="Shen Q."/>
            <person name="Xue P."/>
            <person name="Zou S."/>
            <person name="Wang X."/>
            <person name="Liu X."/>
            <person name="Wang F."/>
            <person name="Yang Y."/>
            <person name="An X."/>
            <person name="Dong Z."/>
            <person name="Zhang K."/>
            <person name="Zhang X."/>
            <person name="Luo M.C."/>
            <person name="Dvorak J."/>
            <person name="Tong Y."/>
            <person name="Wang J."/>
            <person name="Yang H."/>
            <person name="Li Z."/>
            <person name="Wang D."/>
            <person name="Zhang A."/>
            <person name="Wang J."/>
        </authorList>
    </citation>
    <scope>NUCLEOTIDE SEQUENCE</scope>
</reference>
<evidence type="ECO:0000313" key="1">
    <source>
        <dbReference type="EMBL" id="EMS46201.1"/>
    </source>
</evidence>
<proteinExistence type="predicted"/>
<dbReference type="AlphaFoldDB" id="M7YHE6"/>
<protein>
    <submittedName>
        <fullName evidence="1">Uncharacterized protein</fullName>
    </submittedName>
</protein>